<organism evidence="4 5">
    <name type="scientific">Parapedobacter deserti</name>
    <dbReference type="NCBI Taxonomy" id="1912957"/>
    <lineage>
        <taxon>Bacteria</taxon>
        <taxon>Pseudomonadati</taxon>
        <taxon>Bacteroidota</taxon>
        <taxon>Sphingobacteriia</taxon>
        <taxon>Sphingobacteriales</taxon>
        <taxon>Sphingobacteriaceae</taxon>
        <taxon>Parapedobacter</taxon>
    </lineage>
</organism>
<keyword evidence="5" id="KW-1185">Reference proteome</keyword>
<keyword evidence="2" id="KW-1133">Transmembrane helix</keyword>
<dbReference type="SUPFAM" id="SSF52540">
    <property type="entry name" value="P-loop containing nucleoside triphosphate hydrolases"/>
    <property type="match status" value="1"/>
</dbReference>
<gene>
    <name evidence="4" type="ORF">ACFOET_00990</name>
</gene>
<dbReference type="Gene3D" id="3.40.50.300">
    <property type="entry name" value="P-loop containing nucleotide triphosphate hydrolases"/>
    <property type="match status" value="1"/>
</dbReference>
<protein>
    <submittedName>
        <fullName evidence="4">GumC family protein</fullName>
    </submittedName>
</protein>
<keyword evidence="2" id="KW-0812">Transmembrane</keyword>
<evidence type="ECO:0000259" key="3">
    <source>
        <dbReference type="Pfam" id="PF01656"/>
    </source>
</evidence>
<evidence type="ECO:0000313" key="4">
    <source>
        <dbReference type="EMBL" id="MFC3196177.1"/>
    </source>
</evidence>
<dbReference type="InterPro" id="IPR050445">
    <property type="entry name" value="Bact_polysacc_biosynth/exp"/>
</dbReference>
<comment type="caution">
    <text evidence="4">The sequence shown here is derived from an EMBL/GenBank/DDBJ whole genome shotgun (WGS) entry which is preliminary data.</text>
</comment>
<keyword evidence="2" id="KW-0472">Membrane</keyword>
<evidence type="ECO:0000313" key="5">
    <source>
        <dbReference type="Proteomes" id="UP001595526"/>
    </source>
</evidence>
<dbReference type="PANTHER" id="PTHR32309">
    <property type="entry name" value="TYROSINE-PROTEIN KINASE"/>
    <property type="match status" value="1"/>
</dbReference>
<dbReference type="PANTHER" id="PTHR32309:SF31">
    <property type="entry name" value="CAPSULAR EXOPOLYSACCHARIDE FAMILY"/>
    <property type="match status" value="1"/>
</dbReference>
<dbReference type="EMBL" id="JBHRTA010000004">
    <property type="protein sequence ID" value="MFC3196177.1"/>
    <property type="molecule type" value="Genomic_DNA"/>
</dbReference>
<accession>A0ABV7JGE7</accession>
<reference evidence="5" key="1">
    <citation type="journal article" date="2019" name="Int. J. Syst. Evol. Microbiol.">
        <title>The Global Catalogue of Microorganisms (GCM) 10K type strain sequencing project: providing services to taxonomists for standard genome sequencing and annotation.</title>
        <authorList>
            <consortium name="The Broad Institute Genomics Platform"/>
            <consortium name="The Broad Institute Genome Sequencing Center for Infectious Disease"/>
            <person name="Wu L."/>
            <person name="Ma J."/>
        </authorList>
    </citation>
    <scope>NUCLEOTIDE SEQUENCE [LARGE SCALE GENOMIC DNA]</scope>
    <source>
        <strain evidence="5">KCTC 52416</strain>
    </source>
</reference>
<feature type="coiled-coil region" evidence="1">
    <location>
        <begin position="359"/>
        <end position="417"/>
    </location>
</feature>
<evidence type="ECO:0000256" key="1">
    <source>
        <dbReference type="SAM" id="Coils"/>
    </source>
</evidence>
<dbReference type="InterPro" id="IPR027417">
    <property type="entry name" value="P-loop_NTPase"/>
</dbReference>
<evidence type="ECO:0000256" key="2">
    <source>
        <dbReference type="SAM" id="Phobius"/>
    </source>
</evidence>
<proteinExistence type="predicted"/>
<sequence length="720" mass="80394">MIDFKKLLRFFLRYLWLIITFPIVTIGFVYFLVKDMPDSYTSQSLIATNSSEMTRLGTAQQVPRQLYSNMIGMVKMKKVMDAVGYRLALHDLESEGQAFRAPSEKVAALSPTERSRIIDTMRSRLSGGMVNWASDVDTAITDVLESMGYGRDAIADNLNVNRYGESEFIGISFTSENPELSAYVVNTVANEFIRYYHGVIAKVDVQAVSVLDSLLRQKERIMQEKNDQLRDYRSSSGILNSSSHTGMVYQQIINLETSRTQKIAEIESTQGAIRDITARLNDPSEVSMRANISELNNEVILLDGQLEAANRRYIENNFGAAEKRLVDSLQQERRKLVARSATQSLENPQANRTLLQQKVVELQTVLASLRNSVRAIESELALARQRYNAMVPMDAGLKNLERDAELATSEYMEMLNRHNQAGFQSNAGLRLSIVELGLPGSALPSKKLVYMALSGVASAFACLAVLTLLFLLDRKIVAVDQLKSATDGSVLGCLNQVAMNGTSVTGIWREAATNPQFGLYRDLLRSLRFDINRSMLNGHNKILGITSLKSGEGKTFLSASLAYAFAVTGKRVLLIGNDVKGVSDDMSANGKNEKKNKELQEFETFLVKREIQAEDLITVLHRNSKNSSLFELQDTNSLQIGFNTLKEKFDLVIIDIDSFENFNQAKEWLMFADKSICVFESGGIIDDQQENLIAYIQNHPGFIGWVLNKIRVKPALSPAN</sequence>
<dbReference type="InterPro" id="IPR002586">
    <property type="entry name" value="CobQ/CobB/MinD/ParA_Nub-bd_dom"/>
</dbReference>
<feature type="transmembrane region" description="Helical" evidence="2">
    <location>
        <begin position="12"/>
        <end position="33"/>
    </location>
</feature>
<name>A0ABV7JGE7_9SPHI</name>
<feature type="domain" description="CobQ/CobB/MinD/ParA nucleotide binding" evidence="3">
    <location>
        <begin position="545"/>
        <end position="712"/>
    </location>
</feature>
<keyword evidence="1" id="KW-0175">Coiled coil</keyword>
<feature type="transmembrane region" description="Helical" evidence="2">
    <location>
        <begin position="448"/>
        <end position="472"/>
    </location>
</feature>
<dbReference type="RefSeq" id="WP_379018639.1">
    <property type="nucleotide sequence ID" value="NZ_JBHRTA010000004.1"/>
</dbReference>
<dbReference type="Proteomes" id="UP001595526">
    <property type="component" value="Unassembled WGS sequence"/>
</dbReference>
<dbReference type="Pfam" id="PF01656">
    <property type="entry name" value="CbiA"/>
    <property type="match status" value="1"/>
</dbReference>